<accession>A0ABN7RN17</accession>
<organism evidence="1 2">
    <name type="scientific">Dyadobacter linearis</name>
    <dbReference type="NCBI Taxonomy" id="2823330"/>
    <lineage>
        <taxon>Bacteria</taxon>
        <taxon>Pseudomonadati</taxon>
        <taxon>Bacteroidota</taxon>
        <taxon>Cytophagia</taxon>
        <taxon>Cytophagales</taxon>
        <taxon>Spirosomataceae</taxon>
        <taxon>Dyadobacter</taxon>
    </lineage>
</organism>
<evidence type="ECO:0000313" key="2">
    <source>
        <dbReference type="Proteomes" id="UP000679725"/>
    </source>
</evidence>
<protein>
    <submittedName>
        <fullName evidence="1">Uncharacterized protein</fullName>
    </submittedName>
</protein>
<sequence length="59" mass="6553">MGRSADPVTSNASISTSFGYISKINLRNWSSVTVSLTMMLTAWDKVFIASFCDLNKVCW</sequence>
<dbReference type="EMBL" id="CAJRAU010000023">
    <property type="protein sequence ID" value="CAG5075130.1"/>
    <property type="molecule type" value="Genomic_DNA"/>
</dbReference>
<evidence type="ECO:0000313" key="1">
    <source>
        <dbReference type="EMBL" id="CAG5075130.1"/>
    </source>
</evidence>
<proteinExistence type="predicted"/>
<reference evidence="1 2" key="1">
    <citation type="submission" date="2021-04" db="EMBL/GenBank/DDBJ databases">
        <authorList>
            <person name="Rodrigo-Torres L."/>
            <person name="Arahal R. D."/>
            <person name="Lucena T."/>
        </authorList>
    </citation>
    <scope>NUCLEOTIDE SEQUENCE [LARGE SCALE GENOMIC DNA]</scope>
    <source>
        <strain evidence="1 2">CECT 9623</strain>
    </source>
</reference>
<keyword evidence="2" id="KW-1185">Reference proteome</keyword>
<gene>
    <name evidence="1" type="ORF">DYBT9623_05584</name>
</gene>
<dbReference type="Proteomes" id="UP000679725">
    <property type="component" value="Unassembled WGS sequence"/>
</dbReference>
<name>A0ABN7RN17_9BACT</name>
<comment type="caution">
    <text evidence="1">The sequence shown here is derived from an EMBL/GenBank/DDBJ whole genome shotgun (WGS) entry which is preliminary data.</text>
</comment>